<evidence type="ECO:0000313" key="3">
    <source>
        <dbReference type="EMBL" id="CAF2190491.1"/>
    </source>
</evidence>
<feature type="signal peptide" evidence="2">
    <location>
        <begin position="1"/>
        <end position="16"/>
    </location>
</feature>
<feature type="chain" id="PRO_5032676762" evidence="2">
    <location>
        <begin position="17"/>
        <end position="399"/>
    </location>
</feature>
<dbReference type="Gene3D" id="1.20.120.20">
    <property type="entry name" value="Apolipoprotein"/>
    <property type="match status" value="1"/>
</dbReference>
<evidence type="ECO:0000256" key="2">
    <source>
        <dbReference type="SAM" id="SignalP"/>
    </source>
</evidence>
<evidence type="ECO:0000256" key="1">
    <source>
        <dbReference type="SAM" id="Coils"/>
    </source>
</evidence>
<sequence length="399" mass="46201">MRSLFLILLLVGSAHANILGPITNLFNNVGNTIQTVTNQIGQTASNLWNGATNHVNNVIGNVVDSAGNIYGQLVNTANGIQFASNFLWDNIFGPAYDMFVEGGQLFLDDKFGNIVSSIGRRSVLPKTILSEKYTELTGRFKTQLHDLFNGLFEMESEAIDALQKGEKNIEDKIRAFYNRMDEVHKKLNQLAAEIKQELEAYAVTVPGEWVQTLHQYTQNIDSLVATMSKMFQQLLQSLIKNFVQAALTVVPNALAIIENLKQQDNTQRSLYSRWLYDPNDQSCRRYHSQIGDFVHFQFLRDCQRLCPIARKRQREKIISLNVADTGYQYDDTVYIYLYIDLTPNWVYPFMTTMTTTISNDQLQIDYLRNYRRHFTNFIDRPHQFILDRHERIRNRNYWP</sequence>
<gene>
    <name evidence="3" type="ORF">XDN619_LOCUS32256</name>
</gene>
<keyword evidence="1" id="KW-0175">Coiled coil</keyword>
<reference evidence="3" key="1">
    <citation type="submission" date="2021-02" db="EMBL/GenBank/DDBJ databases">
        <authorList>
            <person name="Nowell W R."/>
        </authorList>
    </citation>
    <scope>NUCLEOTIDE SEQUENCE</scope>
</reference>
<dbReference type="AlphaFoldDB" id="A0A816Z4J9"/>
<dbReference type="Proteomes" id="UP000663887">
    <property type="component" value="Unassembled WGS sequence"/>
</dbReference>
<comment type="caution">
    <text evidence="3">The sequence shown here is derived from an EMBL/GenBank/DDBJ whole genome shotgun (WGS) entry which is preliminary data.</text>
</comment>
<keyword evidence="2" id="KW-0732">Signal</keyword>
<organism evidence="3 4">
    <name type="scientific">Rotaria magnacalcarata</name>
    <dbReference type="NCBI Taxonomy" id="392030"/>
    <lineage>
        <taxon>Eukaryota</taxon>
        <taxon>Metazoa</taxon>
        <taxon>Spiralia</taxon>
        <taxon>Gnathifera</taxon>
        <taxon>Rotifera</taxon>
        <taxon>Eurotatoria</taxon>
        <taxon>Bdelloidea</taxon>
        <taxon>Philodinida</taxon>
        <taxon>Philodinidae</taxon>
        <taxon>Rotaria</taxon>
    </lineage>
</organism>
<proteinExistence type="predicted"/>
<name>A0A816Z4J9_9BILA</name>
<dbReference type="EMBL" id="CAJNRG010016049">
    <property type="protein sequence ID" value="CAF2190491.1"/>
    <property type="molecule type" value="Genomic_DNA"/>
</dbReference>
<evidence type="ECO:0000313" key="4">
    <source>
        <dbReference type="Proteomes" id="UP000663887"/>
    </source>
</evidence>
<accession>A0A816Z4J9</accession>
<feature type="coiled-coil region" evidence="1">
    <location>
        <begin position="173"/>
        <end position="204"/>
    </location>
</feature>
<protein>
    <submittedName>
        <fullName evidence="3">Uncharacterized protein</fullName>
    </submittedName>
</protein>